<dbReference type="EMBL" id="SMNA01000002">
    <property type="protein sequence ID" value="TDE97425.1"/>
    <property type="molecule type" value="Genomic_DNA"/>
</dbReference>
<evidence type="ECO:0000313" key="2">
    <source>
        <dbReference type="EMBL" id="TDE97425.1"/>
    </source>
</evidence>
<keyword evidence="3" id="KW-1185">Reference proteome</keyword>
<protein>
    <submittedName>
        <fullName evidence="2">DUF4262 domain-containing protein</fullName>
    </submittedName>
</protein>
<name>A0ABY2E9H5_9MICO</name>
<dbReference type="InterPro" id="IPR025358">
    <property type="entry name" value="DUF4262"/>
</dbReference>
<feature type="region of interest" description="Disordered" evidence="1">
    <location>
        <begin position="1"/>
        <end position="37"/>
    </location>
</feature>
<organism evidence="2 3">
    <name type="scientific">Occultella glacieicola</name>
    <dbReference type="NCBI Taxonomy" id="2518684"/>
    <lineage>
        <taxon>Bacteria</taxon>
        <taxon>Bacillati</taxon>
        <taxon>Actinomycetota</taxon>
        <taxon>Actinomycetes</taxon>
        <taxon>Micrococcales</taxon>
        <taxon>Ruaniaceae</taxon>
        <taxon>Occultella</taxon>
    </lineage>
</organism>
<sequence length="212" mass="23414">MPPTAVRVDDRRTRRRRGLHTSGRVSEPSTGFGPGIGAGPGRRLRCAKSEWGDDMCLKCQGLTDAEVRAHYLDLIEEHGWAICNVGPGPVSPPMAYTIGMTRFHGHPELLISGLDPSDAAPVLNDLAAEVRDGHAFVVGDVIGAGRPHPYRVIEVWSPRRLVWAQEIYGGPNRRVIPAFQFVWADHDGRWPWQRHARDPHQQLFGRAPSGSG</sequence>
<dbReference type="Pfam" id="PF14081">
    <property type="entry name" value="DUF4262"/>
    <property type="match status" value="1"/>
</dbReference>
<dbReference type="Proteomes" id="UP000504882">
    <property type="component" value="Unassembled WGS sequence"/>
</dbReference>
<accession>A0ABY2E9H5</accession>
<proteinExistence type="predicted"/>
<evidence type="ECO:0000313" key="3">
    <source>
        <dbReference type="Proteomes" id="UP000504882"/>
    </source>
</evidence>
<gene>
    <name evidence="2" type="ORF">EXU48_04310</name>
</gene>
<evidence type="ECO:0000256" key="1">
    <source>
        <dbReference type="SAM" id="MobiDB-lite"/>
    </source>
</evidence>
<comment type="caution">
    <text evidence="2">The sequence shown here is derived from an EMBL/GenBank/DDBJ whole genome shotgun (WGS) entry which is preliminary data.</text>
</comment>
<reference evidence="2 3" key="1">
    <citation type="submission" date="2019-03" db="EMBL/GenBank/DDBJ databases">
        <title>Genomic features of bacteria from cold environments.</title>
        <authorList>
            <person name="Shen L."/>
        </authorList>
    </citation>
    <scope>NUCLEOTIDE SEQUENCE [LARGE SCALE GENOMIC DNA]</scope>
    <source>
        <strain evidence="3">T3246-1</strain>
    </source>
</reference>